<evidence type="ECO:0000259" key="4">
    <source>
        <dbReference type="PROSITE" id="PS51720"/>
    </source>
</evidence>
<keyword evidence="2" id="KW-0547">Nucleotide-binding</keyword>
<keyword evidence="6" id="KW-1185">Reference proteome</keyword>
<organism evidence="5 6">
    <name type="scientific">Mytilus galloprovincialis</name>
    <name type="common">Mediterranean mussel</name>
    <dbReference type="NCBI Taxonomy" id="29158"/>
    <lineage>
        <taxon>Eukaryota</taxon>
        <taxon>Metazoa</taxon>
        <taxon>Spiralia</taxon>
        <taxon>Lophotrochozoa</taxon>
        <taxon>Mollusca</taxon>
        <taxon>Bivalvia</taxon>
        <taxon>Autobranchia</taxon>
        <taxon>Pteriomorphia</taxon>
        <taxon>Mytilida</taxon>
        <taxon>Mytiloidea</taxon>
        <taxon>Mytilidae</taxon>
        <taxon>Mytilinae</taxon>
        <taxon>Mytilus</taxon>
    </lineage>
</organism>
<evidence type="ECO:0000256" key="2">
    <source>
        <dbReference type="ARBA" id="ARBA00022741"/>
    </source>
</evidence>
<protein>
    <recommendedName>
        <fullName evidence="4">AIG1-type G domain-containing protein</fullName>
    </recommendedName>
</protein>
<comment type="caution">
    <text evidence="5">The sequence shown here is derived from an EMBL/GenBank/DDBJ whole genome shotgun (WGS) entry which is preliminary data.</text>
</comment>
<dbReference type="PROSITE" id="PS51720">
    <property type="entry name" value="G_AIG1"/>
    <property type="match status" value="1"/>
</dbReference>
<dbReference type="OrthoDB" id="431287at2759"/>
<reference evidence="5" key="1">
    <citation type="submission" date="2018-11" db="EMBL/GenBank/DDBJ databases">
        <authorList>
            <person name="Alioto T."/>
            <person name="Alioto T."/>
        </authorList>
    </citation>
    <scope>NUCLEOTIDE SEQUENCE</scope>
</reference>
<comment type="similarity">
    <text evidence="1">Belongs to the TRAFAC class TrmE-Era-EngA-EngB-Septin-like GTPase superfamily. AIG1/Toc34/Toc159-like paraseptin GTPase family. IAN subfamily.</text>
</comment>
<dbReference type="PANTHER" id="PTHR10903">
    <property type="entry name" value="GTPASE, IMAP FAMILY MEMBER-RELATED"/>
    <property type="match status" value="1"/>
</dbReference>
<dbReference type="InterPro" id="IPR006703">
    <property type="entry name" value="G_AIG1"/>
</dbReference>
<dbReference type="AlphaFoldDB" id="A0A8B6CXM2"/>
<dbReference type="SUPFAM" id="SSF52540">
    <property type="entry name" value="P-loop containing nucleoside triphosphate hydrolases"/>
    <property type="match status" value="1"/>
</dbReference>
<dbReference type="InterPro" id="IPR045058">
    <property type="entry name" value="GIMA/IAN/Toc"/>
</dbReference>
<dbReference type="PANTHER" id="PTHR10903:SF170">
    <property type="entry name" value="GTPASE IMAP FAMILY MEMBER 7"/>
    <property type="match status" value="1"/>
</dbReference>
<dbReference type="GO" id="GO:0005525">
    <property type="term" value="F:GTP binding"/>
    <property type="evidence" value="ECO:0007669"/>
    <property type="project" value="UniProtKB-KW"/>
</dbReference>
<evidence type="ECO:0000256" key="1">
    <source>
        <dbReference type="ARBA" id="ARBA00008535"/>
    </source>
</evidence>
<dbReference type="Gene3D" id="3.40.50.300">
    <property type="entry name" value="P-loop containing nucleotide triphosphate hydrolases"/>
    <property type="match status" value="1"/>
</dbReference>
<name>A0A8B6CXM2_MYTGA</name>
<evidence type="ECO:0000313" key="5">
    <source>
        <dbReference type="EMBL" id="VDI11725.1"/>
    </source>
</evidence>
<dbReference type="EMBL" id="UYJE01002540">
    <property type="protein sequence ID" value="VDI11725.1"/>
    <property type="molecule type" value="Genomic_DNA"/>
</dbReference>
<proteinExistence type="inferred from homology"/>
<evidence type="ECO:0000256" key="3">
    <source>
        <dbReference type="ARBA" id="ARBA00023134"/>
    </source>
</evidence>
<sequence>MEGKRLREQSDTRLVSFIGKTGSGKSATGNTILEKKEFLSKASGSSITEHCQLAENRIAGHRLLVIDTPGLFDTELTNGEITREIIRCIHMSTPGPHAFLLVLRLDPFTQEEIDTFSRLYDLFGEQMSSYAIIVFT</sequence>
<evidence type="ECO:0000313" key="6">
    <source>
        <dbReference type="Proteomes" id="UP000596742"/>
    </source>
</evidence>
<dbReference type="InterPro" id="IPR027417">
    <property type="entry name" value="P-loop_NTPase"/>
</dbReference>
<keyword evidence="3" id="KW-0342">GTP-binding</keyword>
<accession>A0A8B6CXM2</accession>
<dbReference type="Pfam" id="PF04548">
    <property type="entry name" value="AIG1"/>
    <property type="match status" value="1"/>
</dbReference>
<feature type="domain" description="AIG1-type G" evidence="4">
    <location>
        <begin position="10"/>
        <end position="136"/>
    </location>
</feature>
<dbReference type="Proteomes" id="UP000596742">
    <property type="component" value="Unassembled WGS sequence"/>
</dbReference>
<gene>
    <name evidence="5" type="ORF">MGAL_10B090373</name>
</gene>